<dbReference type="PRINTS" id="PR00176">
    <property type="entry name" value="NANEUSMPORT"/>
</dbReference>
<evidence type="ECO:0000313" key="12">
    <source>
        <dbReference type="Proteomes" id="UP000749559"/>
    </source>
</evidence>
<dbReference type="PANTHER" id="PTHR11616">
    <property type="entry name" value="SODIUM/CHLORIDE DEPENDENT TRANSPORTER"/>
    <property type="match status" value="1"/>
</dbReference>
<feature type="transmembrane region" description="Helical" evidence="10">
    <location>
        <begin position="57"/>
        <end position="75"/>
    </location>
</feature>
<dbReference type="OrthoDB" id="6581954at2759"/>
<feature type="transmembrane region" description="Helical" evidence="10">
    <location>
        <begin position="329"/>
        <end position="350"/>
    </location>
</feature>
<dbReference type="GO" id="GO:0015375">
    <property type="term" value="F:glycine:sodium symporter activity"/>
    <property type="evidence" value="ECO:0007669"/>
    <property type="project" value="TreeGrafter"/>
</dbReference>
<dbReference type="PANTHER" id="PTHR11616:SF240">
    <property type="entry name" value="BLOATED TUBULES, ISOFORM B-RELATED"/>
    <property type="match status" value="1"/>
</dbReference>
<feature type="binding site" evidence="6">
    <location>
        <position position="66"/>
    </location>
    <ligand>
        <name>Na(+)</name>
        <dbReference type="ChEBI" id="CHEBI:29101"/>
        <label>1</label>
    </ligand>
</feature>
<evidence type="ECO:0000256" key="10">
    <source>
        <dbReference type="SAM" id="Phobius"/>
    </source>
</evidence>
<dbReference type="PROSITE" id="PS00754">
    <property type="entry name" value="NA_NEUROTRAN_SYMP_2"/>
    <property type="match status" value="1"/>
</dbReference>
<feature type="binding site" evidence="6">
    <location>
        <position position="65"/>
    </location>
    <ligand>
        <name>Na(+)</name>
        <dbReference type="ChEBI" id="CHEBI:29101"/>
        <label>1</label>
    </ligand>
</feature>
<feature type="binding site" evidence="6">
    <location>
        <position position="336"/>
    </location>
    <ligand>
        <name>Na(+)</name>
        <dbReference type="ChEBI" id="CHEBI:29101"/>
        <label>1</label>
    </ligand>
</feature>
<dbReference type="GO" id="GO:0005886">
    <property type="term" value="C:plasma membrane"/>
    <property type="evidence" value="ECO:0007669"/>
    <property type="project" value="TreeGrafter"/>
</dbReference>
<feature type="transmembrane region" description="Helical" evidence="10">
    <location>
        <begin position="463"/>
        <end position="488"/>
    </location>
</feature>
<feature type="transmembrane region" description="Helical" evidence="10">
    <location>
        <begin position="129"/>
        <end position="155"/>
    </location>
</feature>
<dbReference type="EMBL" id="CAIIXF020000004">
    <property type="protein sequence ID" value="CAH1781356.1"/>
    <property type="molecule type" value="Genomic_DNA"/>
</dbReference>
<sequence>MSEKYPSTNSYYSEKNGGHPNGDYPMETFSGEDDDRTTDFTSDENKDRGNWSGRMDFLLSCLGYAVGLGNVWRFPYLCYKNGGAAFFIPYCIMLGIVGIPIFFLELSLGQFTSRGIFNCWQFAPMFKGIGVAMFIVSLLVGIYYNMIVGWSIYYLCASFTSKLPWSECGDWSSEWCSENVKDLNATQCVAPLTYNDTTTVCYNGSTVYGVVDTTVAETFGMKKIIPSEDYMNRAVLGTAFSEGIHDLGPLNWRLCLCLLGAWLIVFFSLIKGIKSSGKVVYFTALFPYVVLIILLGWGLTLDGYFDGIRFYILEADLNKLKEAQVWKDAAVQIFFSLSASWGGLITLASYNRFHNDCLRDSLIVSIGNCLTSFFAGFVIFSYLGFLAKELGTTVAKVATSGPGLAFVVYPDAVTRMPVSPLWAILFFIMLITLGLDSQFAMLETLTTAVIDQWPDALRKRKSFVIGGFSLIMFGLGLPMCTNGGIYILELMDTYSGGWNVLIIALAECISIAWIYGFTRFREDIRTMIGNFGCNCFPWTCCSFWWIGCWAILTPLGVLFILFFSWIEYKPITSGDYIYPVWAEAIGWCMTLSVVLGLFVTMFVMFCITPGSFMERMSYLTNPTREWGPALVQHRRKIKHVPGFVVDPSSDSTPYDDQYPNKEFGGSYPATNYNDIQVDVDNGVTNTAYEP</sequence>
<dbReference type="PROSITE" id="PS50267">
    <property type="entry name" value="NA_NEUROTRAN_SYMP_3"/>
    <property type="match status" value="1"/>
</dbReference>
<feature type="binding site" evidence="6">
    <location>
        <position position="433"/>
    </location>
    <ligand>
        <name>Na(+)</name>
        <dbReference type="ChEBI" id="CHEBI:29101"/>
        <label>1</label>
    </ligand>
</feature>
<feature type="transmembrane region" description="Helical" evidence="10">
    <location>
        <begin position="362"/>
        <end position="385"/>
    </location>
</feature>
<keyword evidence="6" id="KW-0915">Sodium</keyword>
<feature type="disulfide bond" evidence="7">
    <location>
        <begin position="168"/>
        <end position="176"/>
    </location>
</feature>
<dbReference type="SUPFAM" id="SSF161070">
    <property type="entry name" value="SNF-like"/>
    <property type="match status" value="1"/>
</dbReference>
<accession>A0A8J1UB65</accession>
<feature type="binding site" evidence="6">
    <location>
        <position position="70"/>
    </location>
    <ligand>
        <name>Na(+)</name>
        <dbReference type="ChEBI" id="CHEBI:29101"/>
        <label>1</label>
    </ligand>
</feature>
<evidence type="ECO:0000256" key="1">
    <source>
        <dbReference type="ARBA" id="ARBA00004141"/>
    </source>
</evidence>
<feature type="region of interest" description="Disordered" evidence="9">
    <location>
        <begin position="1"/>
        <end position="46"/>
    </location>
</feature>
<proteinExistence type="inferred from homology"/>
<comment type="caution">
    <text evidence="11">The sequence shown here is derived from an EMBL/GenBank/DDBJ whole genome shotgun (WGS) entry which is preliminary data.</text>
</comment>
<dbReference type="InterPro" id="IPR000175">
    <property type="entry name" value="Na/ntran_symport"/>
</dbReference>
<keyword evidence="7" id="KW-1015">Disulfide bond</keyword>
<comment type="subcellular location">
    <subcellularLocation>
        <location evidence="1">Membrane</location>
        <topology evidence="1">Multi-pass membrane protein</topology>
    </subcellularLocation>
</comment>
<feature type="transmembrane region" description="Helical" evidence="10">
    <location>
        <begin position="538"/>
        <end position="564"/>
    </location>
</feature>
<feature type="transmembrane region" description="Helical" evidence="10">
    <location>
        <begin position="250"/>
        <end position="270"/>
    </location>
</feature>
<feature type="binding site" evidence="6">
    <location>
        <position position="437"/>
    </location>
    <ligand>
        <name>Na(+)</name>
        <dbReference type="ChEBI" id="CHEBI:29101"/>
        <label>1</label>
    </ligand>
</feature>
<keyword evidence="2 8" id="KW-0813">Transport</keyword>
<keyword evidence="5 10" id="KW-0472">Membrane</keyword>
<evidence type="ECO:0000256" key="7">
    <source>
        <dbReference type="PIRSR" id="PIRSR600175-2"/>
    </source>
</evidence>
<dbReference type="Proteomes" id="UP000749559">
    <property type="component" value="Unassembled WGS sequence"/>
</dbReference>
<keyword evidence="12" id="KW-1185">Reference proteome</keyword>
<feature type="binding site" evidence="6">
    <location>
        <position position="436"/>
    </location>
    <ligand>
        <name>Na(+)</name>
        <dbReference type="ChEBI" id="CHEBI:29101"/>
        <label>1</label>
    </ligand>
</feature>
<name>A0A8J1UB65_OWEFU</name>
<feature type="transmembrane region" description="Helical" evidence="10">
    <location>
        <begin position="584"/>
        <end position="607"/>
    </location>
</feature>
<keyword evidence="6" id="KW-0479">Metal-binding</keyword>
<dbReference type="AlphaFoldDB" id="A0A8J1UB65"/>
<evidence type="ECO:0000313" key="11">
    <source>
        <dbReference type="EMBL" id="CAH1781356.1"/>
    </source>
</evidence>
<reference evidence="11" key="1">
    <citation type="submission" date="2022-03" db="EMBL/GenBank/DDBJ databases">
        <authorList>
            <person name="Martin C."/>
        </authorList>
    </citation>
    <scope>NUCLEOTIDE SEQUENCE</scope>
</reference>
<organism evidence="11 12">
    <name type="scientific">Owenia fusiformis</name>
    <name type="common">Polychaete worm</name>
    <dbReference type="NCBI Taxonomy" id="6347"/>
    <lineage>
        <taxon>Eukaryota</taxon>
        <taxon>Metazoa</taxon>
        <taxon>Spiralia</taxon>
        <taxon>Lophotrochozoa</taxon>
        <taxon>Annelida</taxon>
        <taxon>Polychaeta</taxon>
        <taxon>Sedentaria</taxon>
        <taxon>Canalipalpata</taxon>
        <taxon>Sabellida</taxon>
        <taxon>Oweniida</taxon>
        <taxon>Oweniidae</taxon>
        <taxon>Owenia</taxon>
    </lineage>
</organism>
<feature type="transmembrane region" description="Helical" evidence="10">
    <location>
        <begin position="421"/>
        <end position="442"/>
    </location>
</feature>
<dbReference type="InterPro" id="IPR037272">
    <property type="entry name" value="SNS_sf"/>
</dbReference>
<dbReference type="Pfam" id="PF00209">
    <property type="entry name" value="SNF"/>
    <property type="match status" value="1"/>
</dbReference>
<feature type="binding site" evidence="6">
    <location>
        <position position="63"/>
    </location>
    <ligand>
        <name>Na(+)</name>
        <dbReference type="ChEBI" id="CHEBI:29101"/>
        <label>1</label>
    </ligand>
</feature>
<keyword evidence="3 8" id="KW-0812">Transmembrane</keyword>
<feature type="compositionally biased region" description="Polar residues" evidence="9">
    <location>
        <begin position="1"/>
        <end position="13"/>
    </location>
</feature>
<protein>
    <recommendedName>
        <fullName evidence="8">Transporter</fullName>
    </recommendedName>
</protein>
<evidence type="ECO:0000256" key="2">
    <source>
        <dbReference type="ARBA" id="ARBA00022448"/>
    </source>
</evidence>
<evidence type="ECO:0000256" key="3">
    <source>
        <dbReference type="ARBA" id="ARBA00022692"/>
    </source>
</evidence>
<feature type="binding site" evidence="6">
    <location>
        <position position="368"/>
    </location>
    <ligand>
        <name>Na(+)</name>
        <dbReference type="ChEBI" id="CHEBI:29101"/>
        <label>1</label>
    </ligand>
</feature>
<evidence type="ECO:0000256" key="4">
    <source>
        <dbReference type="ARBA" id="ARBA00022989"/>
    </source>
</evidence>
<gene>
    <name evidence="11" type="ORF">OFUS_LOCUS7941</name>
</gene>
<keyword evidence="8" id="KW-0769">Symport</keyword>
<feature type="transmembrane region" description="Helical" evidence="10">
    <location>
        <begin position="500"/>
        <end position="517"/>
    </location>
</feature>
<feature type="transmembrane region" description="Helical" evidence="10">
    <location>
        <begin position="279"/>
        <end position="299"/>
    </location>
</feature>
<evidence type="ECO:0000256" key="9">
    <source>
        <dbReference type="SAM" id="MobiDB-lite"/>
    </source>
</evidence>
<dbReference type="GO" id="GO:0046872">
    <property type="term" value="F:metal ion binding"/>
    <property type="evidence" value="ECO:0007669"/>
    <property type="project" value="UniProtKB-KW"/>
</dbReference>
<keyword evidence="4 10" id="KW-1133">Transmembrane helix</keyword>
<dbReference type="PROSITE" id="PS00610">
    <property type="entry name" value="NA_NEUROTRAN_SYMP_1"/>
    <property type="match status" value="1"/>
</dbReference>
<evidence type="ECO:0000256" key="8">
    <source>
        <dbReference type="RuleBase" id="RU003732"/>
    </source>
</evidence>
<evidence type="ECO:0000256" key="6">
    <source>
        <dbReference type="PIRSR" id="PIRSR600175-1"/>
    </source>
</evidence>
<feature type="transmembrane region" description="Helical" evidence="10">
    <location>
        <begin position="87"/>
        <end position="108"/>
    </location>
</feature>
<comment type="similarity">
    <text evidence="8">Belongs to the sodium:neurotransmitter symporter (SNF) (TC 2.A.22) family.</text>
</comment>
<evidence type="ECO:0000256" key="5">
    <source>
        <dbReference type="ARBA" id="ARBA00023136"/>
    </source>
</evidence>